<dbReference type="Gene3D" id="3.40.50.720">
    <property type="entry name" value="NAD(P)-binding Rossmann-like Domain"/>
    <property type="match status" value="1"/>
</dbReference>
<sequence>METEGSVALIVGVTGMAGFSIAQALKRPEAPGAPWTVYGSSRRPPPSWFPETTLDRFLQLDALDRDWTVRALAPVAAHVTHLFWVALASRESEEENIQANSAMMANVLRALVLGGGSRLRHVALQTGTKHYFGPFVDTVSMSRIGPVEVPFREDAPRLPYPQFYYALEDILSSYTPKLTWTVHRSSLIFGASTCSVNNLLLTLAVYALICRHEGSPYVYPGTGYTWSHFCDASDSGLLAEQQIWAAMSPAAKYQAFNCTNGDVFTWRSIWKLVSELFHVDFSDCPSKPVGPTWVGEMKKKAHVWDAIVEENGLLKTSLEGIATFEALYAVLNFGFQHVCSMNKSREYGFVKSVDTLKSVRKWVERFEGYEHNPQRLMERM</sequence>
<dbReference type="CDD" id="cd08948">
    <property type="entry name" value="5beta-POR_like_SDR_a"/>
    <property type="match status" value="1"/>
</dbReference>
<gene>
    <name evidence="2" type="ORF">A4U43_C06F6330</name>
</gene>
<reference evidence="3" key="1">
    <citation type="journal article" date="2017" name="Nat. Commun.">
        <title>The asparagus genome sheds light on the origin and evolution of a young Y chromosome.</title>
        <authorList>
            <person name="Harkess A."/>
            <person name="Zhou J."/>
            <person name="Xu C."/>
            <person name="Bowers J.E."/>
            <person name="Van der Hulst R."/>
            <person name="Ayyampalayam S."/>
            <person name="Mercati F."/>
            <person name="Riccardi P."/>
            <person name="McKain M.R."/>
            <person name="Kakrana A."/>
            <person name="Tang H."/>
            <person name="Ray J."/>
            <person name="Groenendijk J."/>
            <person name="Arikit S."/>
            <person name="Mathioni S.M."/>
            <person name="Nakano M."/>
            <person name="Shan H."/>
            <person name="Telgmann-Rauber A."/>
            <person name="Kanno A."/>
            <person name="Yue Z."/>
            <person name="Chen H."/>
            <person name="Li W."/>
            <person name="Chen Y."/>
            <person name="Xu X."/>
            <person name="Zhang Y."/>
            <person name="Luo S."/>
            <person name="Chen H."/>
            <person name="Gao J."/>
            <person name="Mao Z."/>
            <person name="Pires J.C."/>
            <person name="Luo M."/>
            <person name="Kudrna D."/>
            <person name="Wing R.A."/>
            <person name="Meyers B.C."/>
            <person name="Yi K."/>
            <person name="Kong H."/>
            <person name="Lavrijsen P."/>
            <person name="Sunseri F."/>
            <person name="Falavigna A."/>
            <person name="Ye Y."/>
            <person name="Leebens-Mack J.H."/>
            <person name="Chen G."/>
        </authorList>
    </citation>
    <scope>NUCLEOTIDE SEQUENCE [LARGE SCALE GENOMIC DNA]</scope>
    <source>
        <strain evidence="3">cv. DH0086</strain>
    </source>
</reference>
<dbReference type="InterPro" id="IPR036291">
    <property type="entry name" value="NAD(P)-bd_dom_sf"/>
</dbReference>
<dbReference type="OMA" id="LMNWYIT"/>
<evidence type="ECO:0000313" key="2">
    <source>
        <dbReference type="EMBL" id="ONK66306.1"/>
    </source>
</evidence>
<dbReference type="SUPFAM" id="SSF51735">
    <property type="entry name" value="NAD(P)-binding Rossmann-fold domains"/>
    <property type="match status" value="1"/>
</dbReference>
<dbReference type="PANTHER" id="PTHR32487:SF13">
    <property type="entry name" value="LOW QUALITY PROTEIN: IRIDOID SYNTHASE-LIKE"/>
    <property type="match status" value="1"/>
</dbReference>
<dbReference type="Pfam" id="PF22917">
    <property type="entry name" value="PRISE"/>
    <property type="match status" value="1"/>
</dbReference>
<protein>
    <recommendedName>
        <fullName evidence="1">PRISE-like Rossmann-fold domain-containing protein</fullName>
    </recommendedName>
</protein>
<dbReference type="PANTHER" id="PTHR32487">
    <property type="entry name" value="3-OXO-DELTA(4,5)-STEROID 5-BETA-REDUCTASE"/>
    <property type="match status" value="1"/>
</dbReference>
<dbReference type="Proteomes" id="UP000243459">
    <property type="component" value="Chromosome 6"/>
</dbReference>
<name>A0A5P1EK84_ASPOF</name>
<evidence type="ECO:0000313" key="3">
    <source>
        <dbReference type="Proteomes" id="UP000243459"/>
    </source>
</evidence>
<dbReference type="AlphaFoldDB" id="A0A5P1EK84"/>
<keyword evidence="3" id="KW-1185">Reference proteome</keyword>
<dbReference type="Gramene" id="ONK66306">
    <property type="protein sequence ID" value="ONK66306"/>
    <property type="gene ID" value="A4U43_C06F6330"/>
</dbReference>
<organism evidence="2 3">
    <name type="scientific">Asparagus officinalis</name>
    <name type="common">Garden asparagus</name>
    <dbReference type="NCBI Taxonomy" id="4686"/>
    <lineage>
        <taxon>Eukaryota</taxon>
        <taxon>Viridiplantae</taxon>
        <taxon>Streptophyta</taxon>
        <taxon>Embryophyta</taxon>
        <taxon>Tracheophyta</taxon>
        <taxon>Spermatophyta</taxon>
        <taxon>Magnoliopsida</taxon>
        <taxon>Liliopsida</taxon>
        <taxon>Asparagales</taxon>
        <taxon>Asparagaceae</taxon>
        <taxon>Asparagoideae</taxon>
        <taxon>Asparagus</taxon>
    </lineage>
</organism>
<evidence type="ECO:0000259" key="1">
    <source>
        <dbReference type="Pfam" id="PF22917"/>
    </source>
</evidence>
<dbReference type="InterPro" id="IPR055222">
    <property type="entry name" value="PRISE-like_Rossmann-fold"/>
</dbReference>
<accession>A0A5P1EK84</accession>
<feature type="domain" description="PRISE-like Rossmann-fold" evidence="1">
    <location>
        <begin position="74"/>
        <end position="355"/>
    </location>
</feature>
<dbReference type="OrthoDB" id="1731983at2759"/>
<dbReference type="EMBL" id="CM007386">
    <property type="protein sequence ID" value="ONK66306.1"/>
    <property type="molecule type" value="Genomic_DNA"/>
</dbReference>
<dbReference type="GO" id="GO:0016627">
    <property type="term" value="F:oxidoreductase activity, acting on the CH-CH group of donors"/>
    <property type="evidence" value="ECO:0007669"/>
    <property type="project" value="UniProtKB-ARBA"/>
</dbReference>
<proteinExistence type="predicted"/>